<sequence>MPSIVSPAPRRAIAPRPNHILQPTVHSRRFQLMSPPSSIEELPLATAPRVAINPPRLLSPIILNDPQGMLKTKSPSPCGSSSRRKGTARIARAPRRRRHPSRIDYPFDFFGHPSAFDQLTWIPALDSPPNFNPCDVADLSQIFNNDNRVIPLDATPASGPVRRRKGSLRSNPLASGPEPLSNNLPSRQIFQSHQFPDRTVPAICPRTPPPLISFDPHCIKFHNLMPIFP</sequence>
<accession>A0ACB8APU6</accession>
<evidence type="ECO:0000313" key="1">
    <source>
        <dbReference type="EMBL" id="KAH7914971.1"/>
    </source>
</evidence>
<protein>
    <submittedName>
        <fullName evidence="1">Uncharacterized protein</fullName>
    </submittedName>
</protein>
<gene>
    <name evidence="1" type="ORF">BJ138DRAFT_1110060</name>
</gene>
<organism evidence="1 2">
    <name type="scientific">Hygrophoropsis aurantiaca</name>
    <dbReference type="NCBI Taxonomy" id="72124"/>
    <lineage>
        <taxon>Eukaryota</taxon>
        <taxon>Fungi</taxon>
        <taxon>Dikarya</taxon>
        <taxon>Basidiomycota</taxon>
        <taxon>Agaricomycotina</taxon>
        <taxon>Agaricomycetes</taxon>
        <taxon>Agaricomycetidae</taxon>
        <taxon>Boletales</taxon>
        <taxon>Coniophorineae</taxon>
        <taxon>Hygrophoropsidaceae</taxon>
        <taxon>Hygrophoropsis</taxon>
    </lineage>
</organism>
<proteinExistence type="predicted"/>
<name>A0ACB8APU6_9AGAM</name>
<comment type="caution">
    <text evidence="1">The sequence shown here is derived from an EMBL/GenBank/DDBJ whole genome shotgun (WGS) entry which is preliminary data.</text>
</comment>
<reference evidence="1" key="1">
    <citation type="journal article" date="2021" name="New Phytol.">
        <title>Evolutionary innovations through gain and loss of genes in the ectomycorrhizal Boletales.</title>
        <authorList>
            <person name="Wu G."/>
            <person name="Miyauchi S."/>
            <person name="Morin E."/>
            <person name="Kuo A."/>
            <person name="Drula E."/>
            <person name="Varga T."/>
            <person name="Kohler A."/>
            <person name="Feng B."/>
            <person name="Cao Y."/>
            <person name="Lipzen A."/>
            <person name="Daum C."/>
            <person name="Hundley H."/>
            <person name="Pangilinan J."/>
            <person name="Johnson J."/>
            <person name="Barry K."/>
            <person name="LaButti K."/>
            <person name="Ng V."/>
            <person name="Ahrendt S."/>
            <person name="Min B."/>
            <person name="Choi I.G."/>
            <person name="Park H."/>
            <person name="Plett J.M."/>
            <person name="Magnuson J."/>
            <person name="Spatafora J.W."/>
            <person name="Nagy L.G."/>
            <person name="Henrissat B."/>
            <person name="Grigoriev I.V."/>
            <person name="Yang Z.L."/>
            <person name="Xu J."/>
            <person name="Martin F.M."/>
        </authorList>
    </citation>
    <scope>NUCLEOTIDE SEQUENCE</scope>
    <source>
        <strain evidence="1">ATCC 28755</strain>
    </source>
</reference>
<evidence type="ECO:0000313" key="2">
    <source>
        <dbReference type="Proteomes" id="UP000790377"/>
    </source>
</evidence>
<dbReference type="EMBL" id="MU267606">
    <property type="protein sequence ID" value="KAH7914971.1"/>
    <property type="molecule type" value="Genomic_DNA"/>
</dbReference>
<keyword evidence="2" id="KW-1185">Reference proteome</keyword>
<dbReference type="Proteomes" id="UP000790377">
    <property type="component" value="Unassembled WGS sequence"/>
</dbReference>